<keyword evidence="3" id="KW-1185">Reference proteome</keyword>
<dbReference type="InterPro" id="IPR003597">
    <property type="entry name" value="Ig_C1-set"/>
</dbReference>
<dbReference type="PROSITE" id="PS50835">
    <property type="entry name" value="IG_LIKE"/>
    <property type="match status" value="1"/>
</dbReference>
<dbReference type="Ensembl" id="ENSSPUT00000012949.1">
    <property type="protein sequence ID" value="ENSSPUP00000012144.1"/>
    <property type="gene ID" value="ENSSPUG00000009319.1"/>
</dbReference>
<dbReference type="InterPro" id="IPR036179">
    <property type="entry name" value="Ig-like_dom_sf"/>
</dbReference>
<dbReference type="Gene3D" id="2.60.40.10">
    <property type="entry name" value="Immunoglobulins"/>
    <property type="match status" value="1"/>
</dbReference>
<dbReference type="Proteomes" id="UP000694392">
    <property type="component" value="Unplaced"/>
</dbReference>
<evidence type="ECO:0000313" key="2">
    <source>
        <dbReference type="Ensembl" id="ENSSPUP00000012144.1"/>
    </source>
</evidence>
<protein>
    <recommendedName>
        <fullName evidence="1">Ig-like domain-containing protein</fullName>
    </recommendedName>
</protein>
<evidence type="ECO:0000259" key="1">
    <source>
        <dbReference type="PROSITE" id="PS50835"/>
    </source>
</evidence>
<dbReference type="InterPro" id="IPR013783">
    <property type="entry name" value="Ig-like_fold"/>
</dbReference>
<dbReference type="GeneTree" id="ENSGT00970000197222"/>
<name>A0A8D0GUC2_SPHPU</name>
<organism evidence="2 3">
    <name type="scientific">Sphenodon punctatus</name>
    <name type="common">Tuatara</name>
    <name type="synonym">Hatteria punctata</name>
    <dbReference type="NCBI Taxonomy" id="8508"/>
    <lineage>
        <taxon>Eukaryota</taxon>
        <taxon>Metazoa</taxon>
        <taxon>Chordata</taxon>
        <taxon>Craniata</taxon>
        <taxon>Vertebrata</taxon>
        <taxon>Euteleostomi</taxon>
        <taxon>Lepidosauria</taxon>
        <taxon>Sphenodontia</taxon>
        <taxon>Sphenodontidae</taxon>
        <taxon>Sphenodon</taxon>
    </lineage>
</organism>
<accession>A0A8D0GUC2</accession>
<dbReference type="SUPFAM" id="SSF48726">
    <property type="entry name" value="Immunoglobulin"/>
    <property type="match status" value="1"/>
</dbReference>
<reference evidence="2" key="1">
    <citation type="submission" date="2025-08" db="UniProtKB">
        <authorList>
            <consortium name="Ensembl"/>
        </authorList>
    </citation>
    <scope>IDENTIFICATION</scope>
</reference>
<proteinExistence type="predicted"/>
<dbReference type="AlphaFoldDB" id="A0A8D0GUC2"/>
<evidence type="ECO:0000313" key="3">
    <source>
        <dbReference type="Proteomes" id="UP000694392"/>
    </source>
</evidence>
<dbReference type="Pfam" id="PF07654">
    <property type="entry name" value="C1-set"/>
    <property type="match status" value="1"/>
</dbReference>
<sequence>VKHKDSQQYKESAWELTKLIFTPRVKDIACEPSIPECGKAVTLSCLVEDYNPPQCDVCWRKGFQELIGAEITTQEPQLNTVTNLYYRKSQIIFTPTPEDHAAELTIEANHCNKIIRNTYTLMLKGNYSN</sequence>
<dbReference type="InterPro" id="IPR007110">
    <property type="entry name" value="Ig-like_dom"/>
</dbReference>
<feature type="domain" description="Ig-like" evidence="1">
    <location>
        <begin position="23"/>
        <end position="129"/>
    </location>
</feature>
<reference evidence="2" key="2">
    <citation type="submission" date="2025-09" db="UniProtKB">
        <authorList>
            <consortium name="Ensembl"/>
        </authorList>
    </citation>
    <scope>IDENTIFICATION</scope>
</reference>